<comment type="caution">
    <text evidence="8">The sequence shown here is derived from an EMBL/GenBank/DDBJ whole genome shotgun (WGS) entry which is preliminary data.</text>
</comment>
<keyword evidence="4 6" id="KW-0732">Signal</keyword>
<keyword evidence="6" id="KW-1133">Transmembrane helix</keyword>
<feature type="transmembrane region" description="Helical" evidence="6">
    <location>
        <begin position="122"/>
        <end position="143"/>
    </location>
</feature>
<accession>A0A0R2SHW1</accession>
<feature type="domain" description="CcmH/CycL/Ccl2/NrfF N-terminal" evidence="7">
    <location>
        <begin position="28"/>
        <end position="168"/>
    </location>
</feature>
<dbReference type="Proteomes" id="UP000051934">
    <property type="component" value="Unassembled WGS sequence"/>
</dbReference>
<gene>
    <name evidence="8" type="ORF">ABR69_11240</name>
</gene>
<evidence type="ECO:0000256" key="1">
    <source>
        <dbReference type="ARBA" id="ARBA00010342"/>
    </source>
</evidence>
<evidence type="ECO:0000256" key="4">
    <source>
        <dbReference type="ARBA" id="ARBA00022729"/>
    </source>
</evidence>
<proteinExistence type="inferred from homology"/>
<keyword evidence="3 6" id="KW-0479">Metal-binding</keyword>
<evidence type="ECO:0000256" key="5">
    <source>
        <dbReference type="ARBA" id="ARBA00023004"/>
    </source>
</evidence>
<dbReference type="Pfam" id="PF03918">
    <property type="entry name" value="CcmH"/>
    <property type="match status" value="1"/>
</dbReference>
<evidence type="ECO:0000256" key="3">
    <source>
        <dbReference type="ARBA" id="ARBA00022723"/>
    </source>
</evidence>
<keyword evidence="6" id="KW-0812">Transmembrane</keyword>
<dbReference type="EMBL" id="LIBB01000054">
    <property type="protein sequence ID" value="KRO72656.1"/>
    <property type="molecule type" value="Genomic_DNA"/>
</dbReference>
<dbReference type="PANTHER" id="PTHR47870">
    <property type="entry name" value="CYTOCHROME C-TYPE BIOGENESIS PROTEIN CCMH"/>
    <property type="match status" value="1"/>
</dbReference>
<keyword evidence="2 6" id="KW-0349">Heme</keyword>
<dbReference type="FunFam" id="1.10.8.640:FF:000001">
    <property type="entry name" value="Cytochrome c-type biogenesis protein"/>
    <property type="match status" value="1"/>
</dbReference>
<dbReference type="InterPro" id="IPR051263">
    <property type="entry name" value="C-type_cytochrome_biogenesis"/>
</dbReference>
<sequence>MSNDTANGRVWEKRFKPVLTVFMLLAIVSVLMPATSLAQVDTFEFETPEQQQRFRALSDELRCPMCQNTSLSGSTGGVAEDLRREVHRMIMEGMSDEQIEQFMYERYGDFIFYKPRLKPETLLLWFGPLLFFLIGAFVLVGIWRKAKGIDAQPVQVDTETQTRIDALLAEQGKAGAGNTHR</sequence>
<comment type="similarity">
    <text evidence="1 6">Belongs to the CcmH/CycL/Ccl2/NrfF family.</text>
</comment>
<dbReference type="GO" id="GO:0017004">
    <property type="term" value="P:cytochrome complex assembly"/>
    <property type="evidence" value="ECO:0007669"/>
    <property type="project" value="UniProtKB-ARBA"/>
</dbReference>
<evidence type="ECO:0000259" key="7">
    <source>
        <dbReference type="Pfam" id="PF03918"/>
    </source>
</evidence>
<dbReference type="InterPro" id="IPR005616">
    <property type="entry name" value="CcmH/CycL/Ccl2/NrfF_N"/>
</dbReference>
<reference evidence="8 9" key="1">
    <citation type="submission" date="2015-10" db="EMBL/GenBank/DDBJ databases">
        <title>Metagenome-Assembled Genomes uncover a global brackish microbiome.</title>
        <authorList>
            <person name="Hugerth L.W."/>
            <person name="Larsson J."/>
            <person name="Alneberg J."/>
            <person name="Lindh M.V."/>
            <person name="Legrand C."/>
            <person name="Pinhassi J."/>
            <person name="Andersson A.F."/>
        </authorList>
    </citation>
    <scope>NUCLEOTIDE SEQUENCE [LARGE SCALE GENOMIC DNA]</scope>
    <source>
        <strain evidence="8">BACL4 MAG-120507-bin80</strain>
    </source>
</reference>
<evidence type="ECO:0000256" key="6">
    <source>
        <dbReference type="RuleBase" id="RU364112"/>
    </source>
</evidence>
<comment type="function">
    <text evidence="6">Possible subunit of a heme lyase.</text>
</comment>
<evidence type="ECO:0000313" key="8">
    <source>
        <dbReference type="EMBL" id="KRO72656.1"/>
    </source>
</evidence>
<keyword evidence="6" id="KW-0472">Membrane</keyword>
<evidence type="ECO:0000256" key="2">
    <source>
        <dbReference type="ARBA" id="ARBA00022617"/>
    </source>
</evidence>
<dbReference type="GO" id="GO:0046872">
    <property type="term" value="F:metal ion binding"/>
    <property type="evidence" value="ECO:0007669"/>
    <property type="project" value="UniProtKB-KW"/>
</dbReference>
<dbReference type="CDD" id="cd16378">
    <property type="entry name" value="CcmH_N"/>
    <property type="match status" value="1"/>
</dbReference>
<name>A0A0R2SHW1_9GAMM</name>
<dbReference type="PANTHER" id="PTHR47870:SF4">
    <property type="entry name" value="CYTOCHROME C-TYPE BIOGENESIS PROTEIN CYCH"/>
    <property type="match status" value="1"/>
</dbReference>
<protein>
    <recommendedName>
        <fullName evidence="6">Cytochrome c-type biogenesis protein</fullName>
    </recommendedName>
</protein>
<dbReference type="GO" id="GO:0005886">
    <property type="term" value="C:plasma membrane"/>
    <property type="evidence" value="ECO:0007669"/>
    <property type="project" value="TreeGrafter"/>
</dbReference>
<dbReference type="InterPro" id="IPR038297">
    <property type="entry name" value="CcmH/CycL/NrfF/Ccl2_sf"/>
</dbReference>
<dbReference type="Gene3D" id="1.10.8.640">
    <property type="entry name" value="Cytochrome C biogenesis protein"/>
    <property type="match status" value="1"/>
</dbReference>
<dbReference type="AlphaFoldDB" id="A0A0R2SHW1"/>
<organism evidence="8 9">
    <name type="scientific">OM182 bacterium BACL3 MAG-120507-bin80</name>
    <dbReference type="NCBI Taxonomy" id="1655577"/>
    <lineage>
        <taxon>Bacteria</taxon>
        <taxon>Pseudomonadati</taxon>
        <taxon>Pseudomonadota</taxon>
        <taxon>Gammaproteobacteria</taxon>
        <taxon>OMG group</taxon>
        <taxon>OM182 clade</taxon>
    </lineage>
</organism>
<evidence type="ECO:0000313" key="9">
    <source>
        <dbReference type="Proteomes" id="UP000051934"/>
    </source>
</evidence>
<keyword evidence="5 6" id="KW-0408">Iron</keyword>